<dbReference type="Proteomes" id="UP000002457">
    <property type="component" value="Chromosome"/>
</dbReference>
<dbReference type="AlphaFoldDB" id="B8GFM1"/>
<organism evidence="2 3">
    <name type="scientific">Methanosphaerula palustris (strain ATCC BAA-1556 / DSM 19958 / E1-9c)</name>
    <dbReference type="NCBI Taxonomy" id="521011"/>
    <lineage>
        <taxon>Archaea</taxon>
        <taxon>Methanobacteriati</taxon>
        <taxon>Methanobacteriota</taxon>
        <taxon>Stenosarchaea group</taxon>
        <taxon>Methanomicrobia</taxon>
        <taxon>Methanomicrobiales</taxon>
        <taxon>Methanoregulaceae</taxon>
        <taxon>Methanosphaerula</taxon>
    </lineage>
</organism>
<gene>
    <name evidence="2" type="ordered locus">Mpal_0702</name>
</gene>
<name>B8GFM1_METPE</name>
<dbReference type="KEGG" id="mpl:Mpal_0702"/>
<keyword evidence="1" id="KW-0812">Transmembrane</keyword>
<keyword evidence="3" id="KW-1185">Reference proteome</keyword>
<dbReference type="EMBL" id="CP001338">
    <property type="protein sequence ID" value="ACL16069.1"/>
    <property type="molecule type" value="Genomic_DNA"/>
</dbReference>
<evidence type="ECO:0000313" key="2">
    <source>
        <dbReference type="EMBL" id="ACL16069.1"/>
    </source>
</evidence>
<evidence type="ECO:0000313" key="3">
    <source>
        <dbReference type="Proteomes" id="UP000002457"/>
    </source>
</evidence>
<feature type="transmembrane region" description="Helical" evidence="1">
    <location>
        <begin position="334"/>
        <end position="354"/>
    </location>
</feature>
<sequence precursor="true">MKFQTITVILIFLLIGVASGSLVVAVSAGVPLSSNAQAESSTTVQTTPATSLDSTASLASTASLSTTVPTVLTTTQTTVQGGHSTGTLSWAGTGYYASDLFTLSPGLAKLSVTGDQITGVYVKDSTGQTIGSTSAGPQPGSSSITIPTAGSYLIDVISSGTWTASVSMISTQTLTPITTILTTIPTTTLTTISTSIPTSIPTIIPTTNITTLPTTIPTTIPTVFITNVTFLTPTVETLNPNYTPATYPIDTSTSRTPDIDTGMPAYDGPVPTPTTVVQTVTPTNSSTSGIVVPVNTSVDVPVRTVERLENISNASPYQTYTPAPTPAPAKGPDYLKILLLVVLAIVGGGGIALLSRYYRGRQQALGEVVPGTEDGGAIPVVKDGTDAVGEAAPEGQILLDQIADYDPATSEIENLMQMLNKLVQNSQKSLHNPSIRLDDLIRLSGISTLQIPERVAQWGADHGYVVVSRDFKNEALLFRQLPVPGEPDLGIMYIGDLIRDNEIPPAPSKPGLSEDVPDSR</sequence>
<dbReference type="HOGENOM" id="CLU_595312_0_0_2"/>
<proteinExistence type="predicted"/>
<keyword evidence="1" id="KW-0472">Membrane</keyword>
<dbReference type="STRING" id="521011.Mpal_0702"/>
<accession>B8GFM1</accession>
<reference evidence="2 3" key="1">
    <citation type="journal article" date="2015" name="Genome Announc.">
        <title>Complete Genome Sequence of Methanosphaerula palustris E1-9CT, a Hydrogenotrophic Methanogen Isolated from a Minerotrophic Fen Peatland.</title>
        <authorList>
            <person name="Cadillo-Quiroz H."/>
            <person name="Browne P."/>
            <person name="Kyrpides N."/>
            <person name="Woyke T."/>
            <person name="Goodwin L."/>
            <person name="Detter C."/>
            <person name="Yavitt J.B."/>
            <person name="Zinder S.H."/>
        </authorList>
    </citation>
    <scope>NUCLEOTIDE SEQUENCE [LARGE SCALE GENOMIC DNA]</scope>
    <source>
        <strain evidence="3">ATCC BAA-1556 / DSM 19958 / E1-9c</strain>
    </source>
</reference>
<evidence type="ECO:0000256" key="1">
    <source>
        <dbReference type="SAM" id="Phobius"/>
    </source>
</evidence>
<protein>
    <submittedName>
        <fullName evidence="2">Uncharacterized protein</fullName>
    </submittedName>
</protein>
<keyword evidence="1" id="KW-1133">Transmembrane helix</keyword>